<dbReference type="Gene3D" id="3.80.10.10">
    <property type="entry name" value="Ribonuclease Inhibitor"/>
    <property type="match status" value="1"/>
</dbReference>
<dbReference type="SUPFAM" id="SSF52047">
    <property type="entry name" value="RNI-like"/>
    <property type="match status" value="1"/>
</dbReference>
<dbReference type="OrthoDB" id="10056090at2759"/>
<feature type="compositionally biased region" description="Basic and acidic residues" evidence="1">
    <location>
        <begin position="269"/>
        <end position="292"/>
    </location>
</feature>
<evidence type="ECO:0000259" key="2">
    <source>
        <dbReference type="Pfam" id="PF23066"/>
    </source>
</evidence>
<evidence type="ECO:0000313" key="4">
    <source>
        <dbReference type="Proteomes" id="UP000325440"/>
    </source>
</evidence>
<feature type="region of interest" description="Disordered" evidence="1">
    <location>
        <begin position="266"/>
        <end position="306"/>
    </location>
</feature>
<dbReference type="InterPro" id="IPR052813">
    <property type="entry name" value="CMIP"/>
</dbReference>
<evidence type="ECO:0000313" key="3">
    <source>
        <dbReference type="EMBL" id="VVC30013.1"/>
    </source>
</evidence>
<dbReference type="InterPro" id="IPR032675">
    <property type="entry name" value="LRR_dom_sf"/>
</dbReference>
<dbReference type="PANTHER" id="PTHR25480">
    <property type="entry name" value="LEUCINE-RICH REPEAT-CONTAINING PROTEIN 73"/>
    <property type="match status" value="1"/>
</dbReference>
<proteinExistence type="predicted"/>
<dbReference type="EMBL" id="CABPRJ010000503">
    <property type="protein sequence ID" value="VVC30013.1"/>
    <property type="molecule type" value="Genomic_DNA"/>
</dbReference>
<protein>
    <submittedName>
        <fullName evidence="3">Leucine-rich repeat domain, L domain-like</fullName>
    </submittedName>
</protein>
<evidence type="ECO:0000256" key="1">
    <source>
        <dbReference type="SAM" id="MobiDB-lite"/>
    </source>
</evidence>
<organism evidence="3 4">
    <name type="scientific">Cinara cedri</name>
    <dbReference type="NCBI Taxonomy" id="506608"/>
    <lineage>
        <taxon>Eukaryota</taxon>
        <taxon>Metazoa</taxon>
        <taxon>Ecdysozoa</taxon>
        <taxon>Arthropoda</taxon>
        <taxon>Hexapoda</taxon>
        <taxon>Insecta</taxon>
        <taxon>Pterygota</taxon>
        <taxon>Neoptera</taxon>
        <taxon>Paraneoptera</taxon>
        <taxon>Hemiptera</taxon>
        <taxon>Sternorrhyncha</taxon>
        <taxon>Aphidomorpha</taxon>
        <taxon>Aphidoidea</taxon>
        <taxon>Aphididae</taxon>
        <taxon>Lachninae</taxon>
        <taxon>Cinara</taxon>
    </lineage>
</organism>
<accession>A0A5E4MEX0</accession>
<keyword evidence="4" id="KW-1185">Reference proteome</keyword>
<gene>
    <name evidence="3" type="ORF">CINCED_3A004893</name>
</gene>
<dbReference type="Pfam" id="PF23066">
    <property type="entry name" value="PH_21"/>
    <property type="match status" value="1"/>
</dbReference>
<name>A0A5E4MEX0_9HEMI</name>
<dbReference type="Proteomes" id="UP000325440">
    <property type="component" value="Unassembled WGS sequence"/>
</dbReference>
<sequence>MYSYLPARRIRVVLVKAERYLLDKTASPRLPPAYLRIRARVGGTALSSASARAYAHNSHNLIRHTQPTHTTYVTAVVVDAQVRRSIFDSAFAFVQSAVRRAIIFESQLQRAFVVQRGCLDAFATSSTTSRWRRRKNSHPKVAYACVFVCVPCACVRERVLVSPEARVTSTNDKRWSTPLCSGNRTTDDCVYFMIKWICCGKSSSSSPDEQYPNDNMSCAVTVDDLRMDPLSRKCSMSSGSSAESVSDEDRDVAAVADVVVNDMAGGVSGHDDLHHGRETAHRAPDSDIHTDDCSSDESNGPSFPAGVKRMDSVYDFSLDESYNLPPCNSSNNNLFGPDTDLTKVARKQLRMIREVDGVAVCYLNHTNTIISKILSSKYLRRWENHQIRIEDDCVTSNTLTGFLSKPIGYEAIESIYAIPRWDSNFRYFFRIVVSIGSYLIQTTNQYLRDQLMYSILWKKNVYETQTILKNQSDPDNMLNELQRIVEFAKNIPLVDDEIFHMPTFIASTLMARDQKKYCKQSWEKALIGTLSPLIEDCPTSAEMCSFLSHHCKDQSSLPIFKDTLLHTISRILKHNFDQATLLTARTLVQDYIKALYIQDHSGESIRFFLSKVHSKSAVCPHNKVLPNTVSICITAIYSAVEELPVNSSEAEFEYYYINHLRCYIVVFQNISEYSDWLYGLAQLLRPLPFPRSLLTRSIFMKDMSSVILKIGLHENCEIHKQVLALRETKEGWFDTCSPIQAMFSDRSHIWTQLLKTLMACERCKKKKLLNHLKAKHLGTCVSEALKNNRIVMDVLCLMLEWMVVDDLHQRSQIVDTLNSNELGKKVYDDFMSRQNQLIELQRKGGPQELSLPPRGTDLDLDSMFDCGPLGNLESVDLAFTNVTDTCANTLIKLPSLKVLNLWGTQFGDSGLLIISDHLTNLQVLNLCETKVTDRGILSLISLINLKKLNLNSTKATVRSVDVLKKKLPGLHEVDVRYSFAW</sequence>
<dbReference type="PANTHER" id="PTHR25480:SF0">
    <property type="entry name" value="C-MAF-INDUCING PROTEIN"/>
    <property type="match status" value="1"/>
</dbReference>
<dbReference type="InterPro" id="IPR056429">
    <property type="entry name" value="PH_CMIP"/>
</dbReference>
<reference evidence="3 4" key="1">
    <citation type="submission" date="2019-08" db="EMBL/GenBank/DDBJ databases">
        <authorList>
            <person name="Alioto T."/>
            <person name="Alioto T."/>
            <person name="Gomez Garrido J."/>
        </authorList>
    </citation>
    <scope>NUCLEOTIDE SEQUENCE [LARGE SCALE GENOMIC DNA]</scope>
</reference>
<dbReference type="AlphaFoldDB" id="A0A5E4MEX0"/>
<feature type="domain" description="C-Maf-inducing protein PH" evidence="2">
    <location>
        <begin position="349"/>
        <end position="469"/>
    </location>
</feature>